<dbReference type="EMBL" id="LR881469">
    <property type="protein sequence ID" value="CAD5327164.1"/>
    <property type="molecule type" value="Genomic_DNA"/>
</dbReference>
<proteinExistence type="predicted"/>
<reference evidence="1 2" key="1">
    <citation type="submission" date="2020-09" db="EMBL/GenBank/DDBJ databases">
        <authorList>
            <person name="Ashkenazy H."/>
        </authorList>
    </citation>
    <scope>NUCLEOTIDE SEQUENCE [LARGE SCALE GENOMIC DNA]</scope>
    <source>
        <strain evidence="2">cv. Cdm-0</strain>
    </source>
</reference>
<evidence type="ECO:0000313" key="1">
    <source>
        <dbReference type="EMBL" id="CAD5327164.1"/>
    </source>
</evidence>
<organism evidence="1 2">
    <name type="scientific">Arabidopsis thaliana</name>
    <name type="common">Mouse-ear cress</name>
    <dbReference type="NCBI Taxonomy" id="3702"/>
    <lineage>
        <taxon>Eukaryota</taxon>
        <taxon>Viridiplantae</taxon>
        <taxon>Streptophyta</taxon>
        <taxon>Embryophyta</taxon>
        <taxon>Tracheophyta</taxon>
        <taxon>Spermatophyta</taxon>
        <taxon>Magnoliopsida</taxon>
        <taxon>eudicotyledons</taxon>
        <taxon>Gunneridae</taxon>
        <taxon>Pentapetalae</taxon>
        <taxon>rosids</taxon>
        <taxon>malvids</taxon>
        <taxon>Brassicales</taxon>
        <taxon>Brassicaceae</taxon>
        <taxon>Camelineae</taxon>
        <taxon>Arabidopsis</taxon>
    </lineage>
</organism>
<sequence length="44" mass="4869">MIHKSYIYIPPLSKLETLISNFAASPPSENSKYHSQVLKSSSSS</sequence>
<evidence type="ECO:0000313" key="2">
    <source>
        <dbReference type="Proteomes" id="UP000516314"/>
    </source>
</evidence>
<dbReference type="Proteomes" id="UP000516314">
    <property type="component" value="Chromosome 4"/>
</dbReference>
<protein>
    <submittedName>
        <fullName evidence="1">(thale cress) hypothetical protein</fullName>
    </submittedName>
</protein>
<name>A0A7G2EXK5_ARATH</name>
<dbReference type="AlphaFoldDB" id="A0A7G2EXK5"/>
<accession>A0A7G2EXK5</accession>
<gene>
    <name evidence="1" type="ORF">AT9943_LOCUS14876</name>
</gene>